<name>A0ABS0ZAV6_9GAMM</name>
<keyword evidence="2" id="KW-1185">Reference proteome</keyword>
<sequence length="297" mass="32607">MSTLSRLNGAQRELARLEKLSNGSFADTIAMLSFKQHVEDLQTQALAEFKDTDLQFIDFRLSAPHLSDGSAPLSLVAKLTSATKKLILETVLQTIDLAKHKKGLFSELERGLDLRLNAIQPGSSKLIISAKATPDLLDHNAATSALESIFSHIGSADEISKLGSGPAHALLDIFKASAQEKADLEIVWRTPLGKTRHWNASKDSLRGFIKTLSKIEDSPADPKEIFGAISLISEKKIELKDVSGEKVSIFIDADKVSEIKRLRLGEHAKLICSARKKRSKSKPYKIELKLESISSIE</sequence>
<comment type="caution">
    <text evidence="1">The sequence shown here is derived from an EMBL/GenBank/DDBJ whole genome shotgun (WGS) entry which is preliminary data.</text>
</comment>
<accession>A0ABS0ZAV6</accession>
<evidence type="ECO:0000313" key="1">
    <source>
        <dbReference type="EMBL" id="MBJ7550775.1"/>
    </source>
</evidence>
<gene>
    <name evidence="1" type="ORF">JHD44_08785</name>
</gene>
<reference evidence="1 2" key="1">
    <citation type="submission" date="2020-12" db="EMBL/GenBank/DDBJ databases">
        <title>Comparative genome analysis of fungal antagonists Marinomonas ostreistagni 398 and M. spartinae 468.</title>
        <authorList>
            <person name="Fields J.L."/>
            <person name="Mavrodi O.V."/>
            <person name="Biber P.D."/>
            <person name="Indest K.J."/>
            <person name="Mavrodi D.V."/>
        </authorList>
    </citation>
    <scope>NUCLEOTIDE SEQUENCE [LARGE SCALE GENOMIC DNA]</scope>
    <source>
        <strain evidence="1 2">USM7</strain>
    </source>
</reference>
<dbReference type="RefSeq" id="WP_199462386.1">
    <property type="nucleotide sequence ID" value="NZ_JAEMUH010000007.1"/>
</dbReference>
<dbReference type="EMBL" id="JAEMUH010000007">
    <property type="protein sequence ID" value="MBJ7550775.1"/>
    <property type="molecule type" value="Genomic_DNA"/>
</dbReference>
<proteinExistence type="predicted"/>
<protein>
    <recommendedName>
        <fullName evidence="3">Flagellar hook-length control protein-like C-terminal domain-containing protein</fullName>
    </recommendedName>
</protein>
<evidence type="ECO:0000313" key="2">
    <source>
        <dbReference type="Proteomes" id="UP000598488"/>
    </source>
</evidence>
<evidence type="ECO:0008006" key="3">
    <source>
        <dbReference type="Google" id="ProtNLM"/>
    </source>
</evidence>
<organism evidence="1 2">
    <name type="scientific">Marinomonas ostreistagni</name>
    <dbReference type="NCBI Taxonomy" id="359209"/>
    <lineage>
        <taxon>Bacteria</taxon>
        <taxon>Pseudomonadati</taxon>
        <taxon>Pseudomonadota</taxon>
        <taxon>Gammaproteobacteria</taxon>
        <taxon>Oceanospirillales</taxon>
        <taxon>Oceanospirillaceae</taxon>
        <taxon>Marinomonas</taxon>
    </lineage>
</organism>
<dbReference type="Proteomes" id="UP000598488">
    <property type="component" value="Unassembled WGS sequence"/>
</dbReference>